<feature type="region of interest" description="Disordered" evidence="3">
    <location>
        <begin position="606"/>
        <end position="637"/>
    </location>
</feature>
<feature type="compositionally biased region" description="Polar residues" evidence="3">
    <location>
        <begin position="200"/>
        <end position="216"/>
    </location>
</feature>
<protein>
    <recommendedName>
        <fullName evidence="4">C2H2-type domain-containing protein</fullName>
    </recommendedName>
</protein>
<evidence type="ECO:0000313" key="6">
    <source>
        <dbReference type="Proteomes" id="UP001212997"/>
    </source>
</evidence>
<comment type="caution">
    <text evidence="5">The sequence shown here is derived from an EMBL/GenBank/DDBJ whole genome shotgun (WGS) entry which is preliminary data.</text>
</comment>
<accession>A0AAD5VCP7</accession>
<organism evidence="5 6">
    <name type="scientific">Meripilus lineatus</name>
    <dbReference type="NCBI Taxonomy" id="2056292"/>
    <lineage>
        <taxon>Eukaryota</taxon>
        <taxon>Fungi</taxon>
        <taxon>Dikarya</taxon>
        <taxon>Basidiomycota</taxon>
        <taxon>Agaricomycotina</taxon>
        <taxon>Agaricomycetes</taxon>
        <taxon>Polyporales</taxon>
        <taxon>Meripilaceae</taxon>
        <taxon>Meripilus</taxon>
    </lineage>
</organism>
<keyword evidence="1" id="KW-0862">Zinc</keyword>
<evidence type="ECO:0000259" key="4">
    <source>
        <dbReference type="PROSITE" id="PS50157"/>
    </source>
</evidence>
<dbReference type="InterPro" id="IPR039327">
    <property type="entry name" value="CON7-like"/>
</dbReference>
<dbReference type="GO" id="GO:0006355">
    <property type="term" value="P:regulation of DNA-templated transcription"/>
    <property type="evidence" value="ECO:0007669"/>
    <property type="project" value="InterPro"/>
</dbReference>
<feature type="coiled-coil region" evidence="2">
    <location>
        <begin position="464"/>
        <end position="494"/>
    </location>
</feature>
<feature type="compositionally biased region" description="Polar residues" evidence="3">
    <location>
        <begin position="76"/>
        <end position="93"/>
    </location>
</feature>
<feature type="compositionally biased region" description="Polar residues" evidence="3">
    <location>
        <begin position="338"/>
        <end position="362"/>
    </location>
</feature>
<feature type="region of interest" description="Disordered" evidence="3">
    <location>
        <begin position="713"/>
        <end position="740"/>
    </location>
</feature>
<feature type="compositionally biased region" description="Basic and acidic residues" evidence="3">
    <location>
        <begin position="95"/>
        <end position="105"/>
    </location>
</feature>
<dbReference type="PANTHER" id="PTHR36167">
    <property type="entry name" value="C2H2 FINGER DOMAIN TRANSCRIPTION FACTOR (EUROFUNG)-RELATED"/>
    <property type="match status" value="1"/>
</dbReference>
<feature type="compositionally biased region" description="Polar residues" evidence="3">
    <location>
        <begin position="304"/>
        <end position="314"/>
    </location>
</feature>
<feature type="region of interest" description="Disordered" evidence="3">
    <location>
        <begin position="649"/>
        <end position="669"/>
    </location>
</feature>
<dbReference type="AlphaFoldDB" id="A0AAD5VCP7"/>
<proteinExistence type="predicted"/>
<dbReference type="Proteomes" id="UP001212997">
    <property type="component" value="Unassembled WGS sequence"/>
</dbReference>
<keyword evidence="2" id="KW-0175">Coiled coil</keyword>
<keyword evidence="1" id="KW-0479">Metal-binding</keyword>
<dbReference type="EMBL" id="JANAWD010000006">
    <property type="protein sequence ID" value="KAJ3491835.1"/>
    <property type="molecule type" value="Genomic_DNA"/>
</dbReference>
<feature type="compositionally biased region" description="Polar residues" evidence="3">
    <location>
        <begin position="282"/>
        <end position="295"/>
    </location>
</feature>
<feature type="region of interest" description="Disordered" evidence="3">
    <location>
        <begin position="76"/>
        <end position="216"/>
    </location>
</feature>
<dbReference type="GO" id="GO:0008270">
    <property type="term" value="F:zinc ion binding"/>
    <property type="evidence" value="ECO:0007669"/>
    <property type="project" value="UniProtKB-KW"/>
</dbReference>
<evidence type="ECO:0000256" key="2">
    <source>
        <dbReference type="SAM" id="Coils"/>
    </source>
</evidence>
<keyword evidence="6" id="KW-1185">Reference proteome</keyword>
<feature type="compositionally biased region" description="Polar residues" evidence="3">
    <location>
        <begin position="174"/>
        <end position="189"/>
    </location>
</feature>
<keyword evidence="1" id="KW-0863">Zinc-finger</keyword>
<dbReference type="PANTHER" id="PTHR36167:SF3">
    <property type="entry name" value="C2H2 FINGER DOMAIN TRANSCRIPTION FACTOR (EUROFUNG)-RELATED"/>
    <property type="match status" value="1"/>
</dbReference>
<name>A0AAD5VCP7_9APHY</name>
<dbReference type="PROSITE" id="PS00028">
    <property type="entry name" value="ZINC_FINGER_C2H2_1"/>
    <property type="match status" value="1"/>
</dbReference>
<gene>
    <name evidence="5" type="ORF">NLI96_g398</name>
</gene>
<evidence type="ECO:0000313" key="5">
    <source>
        <dbReference type="EMBL" id="KAJ3491835.1"/>
    </source>
</evidence>
<reference evidence="5" key="1">
    <citation type="submission" date="2022-07" db="EMBL/GenBank/DDBJ databases">
        <title>Genome Sequence of Physisporinus lineatus.</title>
        <authorList>
            <person name="Buettner E."/>
        </authorList>
    </citation>
    <scope>NUCLEOTIDE SEQUENCE</scope>
    <source>
        <strain evidence="5">VT162</strain>
    </source>
</reference>
<evidence type="ECO:0000256" key="3">
    <source>
        <dbReference type="SAM" id="MobiDB-lite"/>
    </source>
</evidence>
<dbReference type="PROSITE" id="PS50157">
    <property type="entry name" value="ZINC_FINGER_C2H2_2"/>
    <property type="match status" value="1"/>
</dbReference>
<dbReference type="InterPro" id="IPR013087">
    <property type="entry name" value="Znf_C2H2_type"/>
</dbReference>
<feature type="region of interest" description="Disordered" evidence="3">
    <location>
        <begin position="257"/>
        <end position="367"/>
    </location>
</feature>
<feature type="domain" description="C2H2-type" evidence="4">
    <location>
        <begin position="414"/>
        <end position="445"/>
    </location>
</feature>
<sequence length="740" mass="81246">MLEQVLAQPAQPLVLPQLPYSNYSESNDNGFAPSYHISPSQHPQIFSDSLRSKSSYIVEDFSSIVSSALQNKLVLRSNSDADPTNIPGLNQPDQEAERREYERQLTESPALSPPASSPSSATHRSAYNYDHRPSFDQIAASPSPDVMYNHSRTDDHIPPNELYPHTDAGEVDSRTSYASRPSSLPSIQTAGLGPHPVSADTYSASPLSSPQDLNSYQSLYRNPSFERYTFPPQPNTLDRRMSEPVIRSLYTAHAESLQYPSHPASNTTVIPTPHSVSPRPPSTYSTSFVPSSLPSHQRVPSGASVGSGSNQGSADSWIPLKHPQRATEEDLSGLGDSPTYSQSIPPSDNTVQGIAIGTSSPSRGDLPEVVGAGNGNGTPGGAKNDKKTYSFVSLPGNAVKKRPRRRYDEIERLYQCNYPNCSKAYGTLNHLNAHVTMQKHGAKRSPGGKVLLALMRIYERLTLLLEFKELRKQWRQAKKEAEEHEREREREARAALSMHHGSHPLDIHPHLRGEGHLRGDGLVVRHPPPRRRISLVDPYPDPHGFPAHHHSSSPHVGALYGYGSGASLDNPNAQARFGLHASTDDLRYPSHPLGPDMTPELPGYYRQHQNNSPSWHGGDLRHHQPPHHGMSMSLPSSRSIHQAAFFQHHQPSPPHYNLPPEHQPGEDDLEEPLLTSHVSLGSNRLPPDSTLLTPLPGFVPDSDQPQLLEGSGGVMGAMNPGMAGGRYDPSYGMGRDRDDF</sequence>
<evidence type="ECO:0000256" key="1">
    <source>
        <dbReference type="PROSITE-ProRule" id="PRU00042"/>
    </source>
</evidence>